<dbReference type="RefSeq" id="WP_054455132.1">
    <property type="nucleotide sequence ID" value="NZ_CADIJY010000001.1"/>
</dbReference>
<dbReference type="Gene3D" id="1.10.10.10">
    <property type="entry name" value="Winged helix-like DNA-binding domain superfamily/Winged helix DNA-binding domain"/>
    <property type="match status" value="1"/>
</dbReference>
<dbReference type="PROSITE" id="PS51078">
    <property type="entry name" value="ICLR_ED"/>
    <property type="match status" value="1"/>
</dbReference>
<dbReference type="SUPFAM" id="SSF46785">
    <property type="entry name" value="Winged helix' DNA-binding domain"/>
    <property type="match status" value="1"/>
</dbReference>
<keyword evidence="1" id="KW-0805">Transcription regulation</keyword>
<sequence length="274" mass="30396">MDAKLRAVKAQQQREGDVAGEIRTRNRILHILQLYDRSAAWSVEEIAVEMDVSVSSAYRDVQELVRADFLTPVMGARYVLGPTFAHFDLLMRHGDPLLKVAEPLMRRLVEATTPSSASVLTRSYQDKVMCIHQEIGDPAARVGRYERGATMPMFRGATSKVILAHQSRRALERMYLAHEEEVRAISHWKSLKDLCLELDAIREAGVAVSDSEITPGTIGIAAPIFLEQRVVAGLSLIVRAEHCRLEPFRAAVIEAAGQISSQLAEVEGAWVARA</sequence>
<dbReference type="InterPro" id="IPR005471">
    <property type="entry name" value="Tscrpt_reg_IclR_N"/>
</dbReference>
<name>A0ABU2DEU8_ACHAE</name>
<dbReference type="InterPro" id="IPR029016">
    <property type="entry name" value="GAF-like_dom_sf"/>
</dbReference>
<dbReference type="InterPro" id="IPR050707">
    <property type="entry name" value="HTH_MetabolicPath_Reg"/>
</dbReference>
<evidence type="ECO:0000313" key="5">
    <source>
        <dbReference type="EMBL" id="MDR7946654.1"/>
    </source>
</evidence>
<proteinExistence type="predicted"/>
<evidence type="ECO:0000256" key="3">
    <source>
        <dbReference type="ARBA" id="ARBA00023163"/>
    </source>
</evidence>
<dbReference type="GeneID" id="84694416"/>
<protein>
    <submittedName>
        <fullName evidence="5">IclR family transcriptional regulator C-terminal domain-containing protein</fullName>
    </submittedName>
</protein>
<reference evidence="6" key="1">
    <citation type="submission" date="2023-07" db="EMBL/GenBank/DDBJ databases">
        <title>Glyphosate-induced phosphonatase operons in soil bacteria of genus Achromobacter.</title>
        <authorList>
            <person name="Epiktetov D.O."/>
            <person name="Sviridov A.V."/>
            <person name="Tarlachkov S.V."/>
            <person name="Shushkova T.V."/>
            <person name="Toropygin I.Y."/>
            <person name="Leontievsky A."/>
        </authorList>
    </citation>
    <scope>NUCLEOTIDE SEQUENCE [LARGE SCALE GENOMIC DNA]</scope>
    <source>
        <strain evidence="6">Kg 16</strain>
    </source>
</reference>
<evidence type="ECO:0000259" key="4">
    <source>
        <dbReference type="PROSITE" id="PS51078"/>
    </source>
</evidence>
<dbReference type="Proteomes" id="UP001264156">
    <property type="component" value="Unassembled WGS sequence"/>
</dbReference>
<dbReference type="SUPFAM" id="SSF55781">
    <property type="entry name" value="GAF domain-like"/>
    <property type="match status" value="1"/>
</dbReference>
<accession>A0ABU2DEU8</accession>
<comment type="caution">
    <text evidence="5">The sequence shown here is derived from an EMBL/GenBank/DDBJ whole genome shotgun (WGS) entry which is preliminary data.</text>
</comment>
<evidence type="ECO:0000313" key="6">
    <source>
        <dbReference type="Proteomes" id="UP001264156"/>
    </source>
</evidence>
<evidence type="ECO:0000256" key="2">
    <source>
        <dbReference type="ARBA" id="ARBA00023125"/>
    </source>
</evidence>
<dbReference type="EMBL" id="JAVKVN010000005">
    <property type="protein sequence ID" value="MDR7946654.1"/>
    <property type="molecule type" value="Genomic_DNA"/>
</dbReference>
<dbReference type="InterPro" id="IPR036390">
    <property type="entry name" value="WH_DNA-bd_sf"/>
</dbReference>
<organism evidence="5 6">
    <name type="scientific">Achromobacter aegrifaciens</name>
    <dbReference type="NCBI Taxonomy" id="1287736"/>
    <lineage>
        <taxon>Bacteria</taxon>
        <taxon>Pseudomonadati</taxon>
        <taxon>Pseudomonadota</taxon>
        <taxon>Betaproteobacteria</taxon>
        <taxon>Burkholderiales</taxon>
        <taxon>Alcaligenaceae</taxon>
        <taxon>Achromobacter</taxon>
    </lineage>
</organism>
<dbReference type="SMART" id="SM00346">
    <property type="entry name" value="HTH_ICLR"/>
    <property type="match status" value="1"/>
</dbReference>
<feature type="domain" description="IclR-ED" evidence="4">
    <location>
        <begin position="76"/>
        <end position="265"/>
    </location>
</feature>
<evidence type="ECO:0000256" key="1">
    <source>
        <dbReference type="ARBA" id="ARBA00023015"/>
    </source>
</evidence>
<dbReference type="InterPro" id="IPR014757">
    <property type="entry name" value="Tscrpt_reg_IclR_C"/>
</dbReference>
<keyword evidence="6" id="KW-1185">Reference proteome</keyword>
<dbReference type="PANTHER" id="PTHR30136">
    <property type="entry name" value="HELIX-TURN-HELIX TRANSCRIPTIONAL REGULATOR, ICLR FAMILY"/>
    <property type="match status" value="1"/>
</dbReference>
<dbReference type="InterPro" id="IPR036388">
    <property type="entry name" value="WH-like_DNA-bd_sf"/>
</dbReference>
<dbReference type="Pfam" id="PF01614">
    <property type="entry name" value="IclR_C"/>
    <property type="match status" value="1"/>
</dbReference>
<gene>
    <name evidence="5" type="ORF">RIU57_16155</name>
</gene>
<keyword evidence="3" id="KW-0804">Transcription</keyword>
<keyword evidence="2" id="KW-0238">DNA-binding</keyword>
<dbReference type="Gene3D" id="3.30.450.40">
    <property type="match status" value="1"/>
</dbReference>
<dbReference type="PANTHER" id="PTHR30136:SF24">
    <property type="entry name" value="HTH-TYPE TRANSCRIPTIONAL REPRESSOR ALLR"/>
    <property type="match status" value="1"/>
</dbReference>